<keyword evidence="2" id="KW-1185">Reference proteome</keyword>
<protein>
    <submittedName>
        <fullName evidence="1">Uncharacterized protein</fullName>
    </submittedName>
</protein>
<dbReference type="Proteomes" id="UP001519460">
    <property type="component" value="Unassembled WGS sequence"/>
</dbReference>
<gene>
    <name evidence="1" type="ORF">BaRGS_00022204</name>
</gene>
<accession>A0ABD0KH76</accession>
<proteinExistence type="predicted"/>
<reference evidence="1 2" key="1">
    <citation type="journal article" date="2023" name="Sci. Data">
        <title>Genome assembly of the Korean intertidal mud-creeper Batillaria attramentaria.</title>
        <authorList>
            <person name="Patra A.K."/>
            <person name="Ho P.T."/>
            <person name="Jun S."/>
            <person name="Lee S.J."/>
            <person name="Kim Y."/>
            <person name="Won Y.J."/>
        </authorList>
    </citation>
    <scope>NUCLEOTIDE SEQUENCE [LARGE SCALE GENOMIC DNA]</scope>
    <source>
        <strain evidence="1">Wonlab-2016</strain>
    </source>
</reference>
<name>A0ABD0KH76_9CAEN</name>
<sequence>MTLVFIQITPSFEPFVLLPANFSSDETETDFDPRWMMSAGFVYSGFANARRHASRRLHWSVNFSINGVFVFADDDRISSGPVRPFAQLYSRYTINCDR</sequence>
<organism evidence="1 2">
    <name type="scientific">Batillaria attramentaria</name>
    <dbReference type="NCBI Taxonomy" id="370345"/>
    <lineage>
        <taxon>Eukaryota</taxon>
        <taxon>Metazoa</taxon>
        <taxon>Spiralia</taxon>
        <taxon>Lophotrochozoa</taxon>
        <taxon>Mollusca</taxon>
        <taxon>Gastropoda</taxon>
        <taxon>Caenogastropoda</taxon>
        <taxon>Sorbeoconcha</taxon>
        <taxon>Cerithioidea</taxon>
        <taxon>Batillariidae</taxon>
        <taxon>Batillaria</taxon>
    </lineage>
</organism>
<dbReference type="EMBL" id="JACVVK020000177">
    <property type="protein sequence ID" value="KAK7486538.1"/>
    <property type="molecule type" value="Genomic_DNA"/>
</dbReference>
<comment type="caution">
    <text evidence="1">The sequence shown here is derived from an EMBL/GenBank/DDBJ whole genome shotgun (WGS) entry which is preliminary data.</text>
</comment>
<evidence type="ECO:0000313" key="2">
    <source>
        <dbReference type="Proteomes" id="UP001519460"/>
    </source>
</evidence>
<evidence type="ECO:0000313" key="1">
    <source>
        <dbReference type="EMBL" id="KAK7486538.1"/>
    </source>
</evidence>
<dbReference type="AlphaFoldDB" id="A0ABD0KH76"/>